<dbReference type="SMART" id="SM00484">
    <property type="entry name" value="XPGI"/>
    <property type="match status" value="1"/>
</dbReference>
<evidence type="ECO:0000256" key="11">
    <source>
        <dbReference type="ARBA" id="ARBA00023125"/>
    </source>
</evidence>
<organism evidence="17 18">
    <name type="scientific">Tetrapyrgos nigripes</name>
    <dbReference type="NCBI Taxonomy" id="182062"/>
    <lineage>
        <taxon>Eukaryota</taxon>
        <taxon>Fungi</taxon>
        <taxon>Dikarya</taxon>
        <taxon>Basidiomycota</taxon>
        <taxon>Agaricomycotina</taxon>
        <taxon>Agaricomycetes</taxon>
        <taxon>Agaricomycetidae</taxon>
        <taxon>Agaricales</taxon>
        <taxon>Marasmiineae</taxon>
        <taxon>Marasmiaceae</taxon>
        <taxon>Tetrapyrgos</taxon>
    </lineage>
</organism>
<dbReference type="PANTHER" id="PTHR11081:SF65">
    <property type="entry name" value="DNA DAMAGE-INDUCIBLE PROTEIN DIN7-RELATED"/>
    <property type="match status" value="1"/>
</dbReference>
<dbReference type="InterPro" id="IPR044752">
    <property type="entry name" value="PIN-like_EXO1"/>
</dbReference>
<dbReference type="SMART" id="SM00485">
    <property type="entry name" value="XPGN"/>
    <property type="match status" value="1"/>
</dbReference>
<accession>A0A8H5GUX5</accession>
<sequence length="800" mass="87346">MGISGLLPALKSIQTTKHLSEFSGQVVAVDGYVWLHKGVFTCSTELATGKPTNKYVNYAMEKVRLLRHHGIEPYLVFDGGPLPAKKGTEVERKRKREENLARGNLLASQGKHAQARDCYLKCVDVTPQMAFQFIKALRAENVQYVVAPYEADAQLAYLERMGIVSAVLTEDSDLLVFGCQIVLLKLDTVARTVVSISRSDFGAVTATASDPNSISLVGWSDNQFRAMAILSGCDYLPSIPGVGLKTACTMLRKCKTPEVVVRSVALEGKRNVPKGYMENFRLAEKCFLYQRVYDPSLEKLVHLNDVDSQQWDDVADKYVGSNLEPDLAKKIALGDADPITYEPMIDINPSFTPRSRVLREIPLAAATSSTNKSKGKSKARETPITGGILSFFGPNPTIPPRPRSPSTSRQPIAVKTTVAGKASGKRTLAEVMDQDLSVKRKKKQQEHSSSNTTNLTLSKFFGKPASPSPSISSPQLLRAKEPVAGPSRLGADKENDYITIDFDEEDLASHVAQGHLHSDRDLDADVEEDVVQQEDGYISPSPSRLCDTDELSSPLRPASSFDHPEDASDFDILSSPPSRTPGTRCLDDMPPSLRTPRSKTLDILSIGKILVHASPEPKDVFTEKQGVMQVDLRHSFSGDLRTEIGCSGDTSSTPSPSPSPLTPDNGSRVTREIAAVEGDGDLEFDDPEEAEMRANVHRTAAVAAGWRERWALGPGHAFPEPRLSKEESPALRRSETNVTPVGRHRFGVNVLPREAHSANSKAPDSAPAKIPTGSRNKQLRQSVGLSSRRSLVFFEVSTVE</sequence>
<feature type="region of interest" description="Disordered" evidence="14">
    <location>
        <begin position="532"/>
        <end position="597"/>
    </location>
</feature>
<dbReference type="InterPro" id="IPR006084">
    <property type="entry name" value="XPG/Rad2"/>
</dbReference>
<reference evidence="17 18" key="1">
    <citation type="journal article" date="2020" name="ISME J.">
        <title>Uncovering the hidden diversity of litter-decomposition mechanisms in mushroom-forming fungi.</title>
        <authorList>
            <person name="Floudas D."/>
            <person name="Bentzer J."/>
            <person name="Ahren D."/>
            <person name="Johansson T."/>
            <person name="Persson P."/>
            <person name="Tunlid A."/>
        </authorList>
    </citation>
    <scope>NUCLEOTIDE SEQUENCE [LARGE SCALE GENOMIC DNA]</scope>
    <source>
        <strain evidence="17 18">CBS 291.85</strain>
    </source>
</reference>
<evidence type="ECO:0000256" key="8">
    <source>
        <dbReference type="ARBA" id="ARBA00022839"/>
    </source>
</evidence>
<evidence type="ECO:0000256" key="6">
    <source>
        <dbReference type="ARBA" id="ARBA00022763"/>
    </source>
</evidence>
<keyword evidence="7" id="KW-0378">Hydrolase</keyword>
<gene>
    <name evidence="17" type="ORF">D9758_003547</name>
</gene>
<evidence type="ECO:0000256" key="14">
    <source>
        <dbReference type="SAM" id="MobiDB-lite"/>
    </source>
</evidence>
<keyword evidence="12" id="KW-0234">DNA repair</keyword>
<feature type="compositionally biased region" description="Basic and acidic residues" evidence="14">
    <location>
        <begin position="722"/>
        <end position="735"/>
    </location>
</feature>
<evidence type="ECO:0000256" key="9">
    <source>
        <dbReference type="ARBA" id="ARBA00022842"/>
    </source>
</evidence>
<keyword evidence="10" id="KW-0267">Excision nuclease</keyword>
<dbReference type="Gene3D" id="3.40.50.1010">
    <property type="entry name" value="5'-nuclease"/>
    <property type="match status" value="1"/>
</dbReference>
<evidence type="ECO:0000256" key="13">
    <source>
        <dbReference type="ARBA" id="ARBA00023242"/>
    </source>
</evidence>
<evidence type="ECO:0000259" key="16">
    <source>
        <dbReference type="SMART" id="SM00485"/>
    </source>
</evidence>
<evidence type="ECO:0000256" key="12">
    <source>
        <dbReference type="ARBA" id="ARBA00023204"/>
    </source>
</evidence>
<dbReference type="InterPro" id="IPR006085">
    <property type="entry name" value="XPG_DNA_repair_N"/>
</dbReference>
<dbReference type="AlphaFoldDB" id="A0A8H5GUX5"/>
<evidence type="ECO:0000256" key="4">
    <source>
        <dbReference type="ARBA" id="ARBA00022722"/>
    </source>
</evidence>
<dbReference type="Pfam" id="PF00867">
    <property type="entry name" value="XPG_I"/>
    <property type="match status" value="1"/>
</dbReference>
<dbReference type="OrthoDB" id="26491at2759"/>
<feature type="region of interest" description="Disordered" evidence="14">
    <location>
        <begin position="640"/>
        <end position="684"/>
    </location>
</feature>
<dbReference type="CDD" id="cd09857">
    <property type="entry name" value="PIN_EXO1"/>
    <property type="match status" value="1"/>
</dbReference>
<keyword evidence="6" id="KW-0227">DNA damage</keyword>
<dbReference type="CDD" id="cd09908">
    <property type="entry name" value="H3TH_EXO1"/>
    <property type="match status" value="1"/>
</dbReference>
<protein>
    <recommendedName>
        <fullName evidence="19">Exonuclease 1</fullName>
    </recommendedName>
</protein>
<dbReference type="FunFam" id="3.40.50.1010:FF:000002">
    <property type="entry name" value="Exonuclease 1, putative"/>
    <property type="match status" value="1"/>
</dbReference>
<dbReference type="PRINTS" id="PR00853">
    <property type="entry name" value="XPGRADSUPER"/>
</dbReference>
<dbReference type="InterPro" id="IPR019974">
    <property type="entry name" value="XPG_CS"/>
</dbReference>
<evidence type="ECO:0000256" key="3">
    <source>
        <dbReference type="ARBA" id="ARBA00010563"/>
    </source>
</evidence>
<evidence type="ECO:0000313" key="17">
    <source>
        <dbReference type="EMBL" id="KAF5371673.1"/>
    </source>
</evidence>
<evidence type="ECO:0000313" key="18">
    <source>
        <dbReference type="Proteomes" id="UP000559256"/>
    </source>
</evidence>
<dbReference type="Gene3D" id="1.10.150.20">
    <property type="entry name" value="5' to 3' exonuclease, C-terminal subdomain"/>
    <property type="match status" value="1"/>
</dbReference>
<dbReference type="InterPro" id="IPR006086">
    <property type="entry name" value="XPG-I_dom"/>
</dbReference>
<dbReference type="FunFam" id="1.10.150.20:FF:000011">
    <property type="entry name" value="exonuclease 1"/>
    <property type="match status" value="1"/>
</dbReference>
<dbReference type="InterPro" id="IPR037315">
    <property type="entry name" value="EXO1_H3TH"/>
</dbReference>
<comment type="subcellular location">
    <subcellularLocation>
        <location evidence="2">Nucleus</location>
    </subcellularLocation>
</comment>
<comment type="similarity">
    <text evidence="3">Belongs to the XPG/RAD2 endonuclease family. EXO1 subfamily.</text>
</comment>
<keyword evidence="8" id="KW-0269">Exonuclease</keyword>
<dbReference type="GO" id="GO:0003677">
    <property type="term" value="F:DNA binding"/>
    <property type="evidence" value="ECO:0007669"/>
    <property type="project" value="UniProtKB-KW"/>
</dbReference>
<dbReference type="InterPro" id="IPR036279">
    <property type="entry name" value="5-3_exonuclease_C_sf"/>
</dbReference>
<feature type="region of interest" description="Disordered" evidence="14">
    <location>
        <begin position="712"/>
        <end position="785"/>
    </location>
</feature>
<keyword evidence="9" id="KW-0460">Magnesium</keyword>
<dbReference type="SUPFAM" id="SSF47807">
    <property type="entry name" value="5' to 3' exonuclease, C-terminal subdomain"/>
    <property type="match status" value="1"/>
</dbReference>
<dbReference type="GO" id="GO:0017108">
    <property type="term" value="F:5'-flap endonuclease activity"/>
    <property type="evidence" value="ECO:0007669"/>
    <property type="project" value="TreeGrafter"/>
</dbReference>
<dbReference type="PROSITE" id="PS00841">
    <property type="entry name" value="XPG_1"/>
    <property type="match status" value="1"/>
</dbReference>
<evidence type="ECO:0008006" key="19">
    <source>
        <dbReference type="Google" id="ProtNLM"/>
    </source>
</evidence>
<evidence type="ECO:0000256" key="5">
    <source>
        <dbReference type="ARBA" id="ARBA00022723"/>
    </source>
</evidence>
<dbReference type="GO" id="GO:0046872">
    <property type="term" value="F:metal ion binding"/>
    <property type="evidence" value="ECO:0007669"/>
    <property type="project" value="UniProtKB-KW"/>
</dbReference>
<evidence type="ECO:0000256" key="1">
    <source>
        <dbReference type="ARBA" id="ARBA00001946"/>
    </source>
</evidence>
<feature type="domain" description="XPG-I" evidence="15">
    <location>
        <begin position="138"/>
        <end position="210"/>
    </location>
</feature>
<proteinExistence type="inferred from homology"/>
<dbReference type="SMART" id="SM00279">
    <property type="entry name" value="HhH2"/>
    <property type="match status" value="1"/>
</dbReference>
<feature type="compositionally biased region" description="Polar residues" evidence="14">
    <location>
        <begin position="773"/>
        <end position="785"/>
    </location>
</feature>
<keyword evidence="4" id="KW-0540">Nuclease</keyword>
<name>A0A8H5GUX5_9AGAR</name>
<dbReference type="Proteomes" id="UP000559256">
    <property type="component" value="Unassembled WGS sequence"/>
</dbReference>
<feature type="domain" description="XPG N-terminal" evidence="16">
    <location>
        <begin position="1"/>
        <end position="99"/>
    </location>
</feature>
<keyword evidence="11" id="KW-0238">DNA-binding</keyword>
<dbReference type="InterPro" id="IPR029060">
    <property type="entry name" value="PIN-like_dom_sf"/>
</dbReference>
<evidence type="ECO:0000256" key="7">
    <source>
        <dbReference type="ARBA" id="ARBA00022801"/>
    </source>
</evidence>
<dbReference type="InterPro" id="IPR008918">
    <property type="entry name" value="HhH2"/>
</dbReference>
<evidence type="ECO:0000259" key="15">
    <source>
        <dbReference type="SMART" id="SM00484"/>
    </source>
</evidence>
<feature type="compositionally biased region" description="Low complexity" evidence="14">
    <location>
        <begin position="448"/>
        <end position="474"/>
    </location>
</feature>
<keyword evidence="5" id="KW-0479">Metal-binding</keyword>
<dbReference type="SUPFAM" id="SSF88723">
    <property type="entry name" value="PIN domain-like"/>
    <property type="match status" value="1"/>
</dbReference>
<comment type="caution">
    <text evidence="17">The sequence shown here is derived from an EMBL/GenBank/DDBJ whole genome shotgun (WGS) entry which is preliminary data.</text>
</comment>
<feature type="region of interest" description="Disordered" evidence="14">
    <location>
        <begin position="367"/>
        <end position="491"/>
    </location>
</feature>
<evidence type="ECO:0000256" key="10">
    <source>
        <dbReference type="ARBA" id="ARBA00022881"/>
    </source>
</evidence>
<dbReference type="EMBL" id="JAACJM010000007">
    <property type="protein sequence ID" value="KAF5371673.1"/>
    <property type="molecule type" value="Genomic_DNA"/>
</dbReference>
<keyword evidence="13" id="KW-0539">Nucleus</keyword>
<dbReference type="GO" id="GO:0006281">
    <property type="term" value="P:DNA repair"/>
    <property type="evidence" value="ECO:0007669"/>
    <property type="project" value="UniProtKB-KW"/>
</dbReference>
<dbReference type="Pfam" id="PF00752">
    <property type="entry name" value="XPG_N"/>
    <property type="match status" value="1"/>
</dbReference>
<evidence type="ECO:0000256" key="2">
    <source>
        <dbReference type="ARBA" id="ARBA00004123"/>
    </source>
</evidence>
<comment type="cofactor">
    <cofactor evidence="1">
        <name>Mg(2+)</name>
        <dbReference type="ChEBI" id="CHEBI:18420"/>
    </cofactor>
</comment>
<dbReference type="GO" id="GO:0005634">
    <property type="term" value="C:nucleus"/>
    <property type="evidence" value="ECO:0007669"/>
    <property type="project" value="UniProtKB-SubCell"/>
</dbReference>
<dbReference type="GO" id="GO:0035312">
    <property type="term" value="F:5'-3' DNA exonuclease activity"/>
    <property type="evidence" value="ECO:0007669"/>
    <property type="project" value="InterPro"/>
</dbReference>
<keyword evidence="18" id="KW-1185">Reference proteome</keyword>
<dbReference type="PANTHER" id="PTHR11081">
    <property type="entry name" value="FLAP ENDONUCLEASE FAMILY MEMBER"/>
    <property type="match status" value="1"/>
</dbReference>